<gene>
    <name evidence="2" type="ORF">SEUCBS140593_002774</name>
</gene>
<proteinExistence type="predicted"/>
<dbReference type="EMBL" id="CAWUHD010000019">
    <property type="protein sequence ID" value="CAK7216154.1"/>
    <property type="molecule type" value="Genomic_DNA"/>
</dbReference>
<dbReference type="Proteomes" id="UP001642482">
    <property type="component" value="Unassembled WGS sequence"/>
</dbReference>
<accession>A0ABP0B9C2</accession>
<evidence type="ECO:0000313" key="2">
    <source>
        <dbReference type="EMBL" id="CAK7216154.1"/>
    </source>
</evidence>
<feature type="domain" description="NWD NACHT-NTPase N-terminal" evidence="1">
    <location>
        <begin position="8"/>
        <end position="195"/>
    </location>
</feature>
<evidence type="ECO:0000259" key="1">
    <source>
        <dbReference type="Pfam" id="PF17100"/>
    </source>
</evidence>
<sequence length="210" mass="23891">MPVPPRNVTCGSDSPPRQAQLNTVIEKGLQRMEEMKVTYHIAGREFVLEDQITQAAKLLLWAKDWIGDAIQASPQASIAWAGVCLVLPLLTHPTTAAEANHDGFVDVTARMRYYVALEPLVRQLGPNSEVTDTLMSEVNEHIVNLYQHILEFQLSSVLRFYQSRSRTYVYDMFSSKDWKQMALDIKTREEIVNMDLSQINEPWVWKIGAG</sequence>
<protein>
    <recommendedName>
        <fullName evidence="1">NWD NACHT-NTPase N-terminal domain-containing protein</fullName>
    </recommendedName>
</protein>
<name>A0ABP0B9C2_9PEZI</name>
<keyword evidence="3" id="KW-1185">Reference proteome</keyword>
<comment type="caution">
    <text evidence="2">The sequence shown here is derived from an EMBL/GenBank/DDBJ whole genome shotgun (WGS) entry which is preliminary data.</text>
</comment>
<dbReference type="InterPro" id="IPR031359">
    <property type="entry name" value="NACHT_N"/>
</dbReference>
<dbReference type="Pfam" id="PF17100">
    <property type="entry name" value="NACHT_N"/>
    <property type="match status" value="1"/>
</dbReference>
<evidence type="ECO:0000313" key="3">
    <source>
        <dbReference type="Proteomes" id="UP001642482"/>
    </source>
</evidence>
<organism evidence="2 3">
    <name type="scientific">Sporothrix eucalyptigena</name>
    <dbReference type="NCBI Taxonomy" id="1812306"/>
    <lineage>
        <taxon>Eukaryota</taxon>
        <taxon>Fungi</taxon>
        <taxon>Dikarya</taxon>
        <taxon>Ascomycota</taxon>
        <taxon>Pezizomycotina</taxon>
        <taxon>Sordariomycetes</taxon>
        <taxon>Sordariomycetidae</taxon>
        <taxon>Ophiostomatales</taxon>
        <taxon>Ophiostomataceae</taxon>
        <taxon>Sporothrix</taxon>
    </lineage>
</organism>
<reference evidence="2 3" key="1">
    <citation type="submission" date="2024-01" db="EMBL/GenBank/DDBJ databases">
        <authorList>
            <person name="Allen C."/>
            <person name="Tagirdzhanova G."/>
        </authorList>
    </citation>
    <scope>NUCLEOTIDE SEQUENCE [LARGE SCALE GENOMIC DNA]</scope>
</reference>